<feature type="domain" description="Leucine-binding protein" evidence="4">
    <location>
        <begin position="47"/>
        <end position="372"/>
    </location>
</feature>
<dbReference type="KEGG" id="ppel:H6H00_18030"/>
<dbReference type="PROSITE" id="PS51257">
    <property type="entry name" value="PROKAR_LIPOPROTEIN"/>
    <property type="match status" value="1"/>
</dbReference>
<dbReference type="SUPFAM" id="SSF53822">
    <property type="entry name" value="Periplasmic binding protein-like I"/>
    <property type="match status" value="1"/>
</dbReference>
<dbReference type="RefSeq" id="WP_185716926.1">
    <property type="nucleotide sequence ID" value="NZ_BAAAWI010000001.1"/>
</dbReference>
<keyword evidence="6" id="KW-1185">Reference proteome</keyword>
<evidence type="ECO:0000313" key="6">
    <source>
        <dbReference type="Proteomes" id="UP000515728"/>
    </source>
</evidence>
<evidence type="ECO:0000256" key="1">
    <source>
        <dbReference type="ARBA" id="ARBA00010062"/>
    </source>
</evidence>
<dbReference type="Pfam" id="PF13458">
    <property type="entry name" value="Peripla_BP_6"/>
    <property type="match status" value="1"/>
</dbReference>
<dbReference type="EMBL" id="CP060131">
    <property type="protein sequence ID" value="QNG50164.1"/>
    <property type="molecule type" value="Genomic_DNA"/>
</dbReference>
<proteinExistence type="inferred from homology"/>
<comment type="similarity">
    <text evidence="1">Belongs to the leucine-binding protein family.</text>
</comment>
<evidence type="ECO:0000313" key="5">
    <source>
        <dbReference type="EMBL" id="QNG50164.1"/>
    </source>
</evidence>
<accession>A0A7G7MBK3</accession>
<evidence type="ECO:0000256" key="2">
    <source>
        <dbReference type="ARBA" id="ARBA00022729"/>
    </source>
</evidence>
<name>A0A7G7MBK3_9PSEU</name>
<dbReference type="InterPro" id="IPR028081">
    <property type="entry name" value="Leu-bd"/>
</dbReference>
<dbReference type="Gene3D" id="3.40.50.2300">
    <property type="match status" value="2"/>
</dbReference>
<dbReference type="AlphaFoldDB" id="A0A7G7MBK3"/>
<keyword evidence="2 3" id="KW-0732">Signal</keyword>
<organism evidence="5 6">
    <name type="scientific">Pseudonocardia petroleophila</name>
    <dbReference type="NCBI Taxonomy" id="37331"/>
    <lineage>
        <taxon>Bacteria</taxon>
        <taxon>Bacillati</taxon>
        <taxon>Actinomycetota</taxon>
        <taxon>Actinomycetes</taxon>
        <taxon>Pseudonocardiales</taxon>
        <taxon>Pseudonocardiaceae</taxon>
        <taxon>Pseudonocardia</taxon>
    </lineage>
</organism>
<gene>
    <name evidence="5" type="ORF">H6H00_18030</name>
</gene>
<reference evidence="5 6" key="1">
    <citation type="submission" date="2020-08" db="EMBL/GenBank/DDBJ databases">
        <authorList>
            <person name="Mo P."/>
        </authorList>
    </citation>
    <scope>NUCLEOTIDE SEQUENCE [LARGE SCALE GENOMIC DNA]</scope>
    <source>
        <strain evidence="5 6">CGMCC 4.1532</strain>
    </source>
</reference>
<dbReference type="InterPro" id="IPR028082">
    <property type="entry name" value="Peripla_BP_I"/>
</dbReference>
<evidence type="ECO:0000259" key="4">
    <source>
        <dbReference type="Pfam" id="PF13458"/>
    </source>
</evidence>
<evidence type="ECO:0000256" key="3">
    <source>
        <dbReference type="SAM" id="SignalP"/>
    </source>
</evidence>
<dbReference type="PANTHER" id="PTHR30483">
    <property type="entry name" value="LEUCINE-SPECIFIC-BINDING PROTEIN"/>
    <property type="match status" value="1"/>
</dbReference>
<dbReference type="PANTHER" id="PTHR30483:SF6">
    <property type="entry name" value="PERIPLASMIC BINDING PROTEIN OF ABC TRANSPORTER FOR NATURAL AMINO ACIDS"/>
    <property type="match status" value="1"/>
</dbReference>
<dbReference type="Proteomes" id="UP000515728">
    <property type="component" value="Chromosome"/>
</dbReference>
<protein>
    <submittedName>
        <fullName evidence="5">ABC transporter substrate-binding protein</fullName>
    </submittedName>
</protein>
<dbReference type="InterPro" id="IPR051010">
    <property type="entry name" value="BCAA_transport"/>
</dbReference>
<feature type="signal peptide" evidence="3">
    <location>
        <begin position="1"/>
        <end position="24"/>
    </location>
</feature>
<feature type="chain" id="PRO_5038669163" evidence="3">
    <location>
        <begin position="25"/>
        <end position="387"/>
    </location>
</feature>
<sequence length="387" mass="40019">MIRAFRGGRPAAAALIATTAVLLAGCGGGEQAAAGAAGRPAEFTIDFVLDQTGVAQTFTGAVRQGWDLRIDEANANGDVEGVTLATRMHDSQSDPRVGAGVMTEVAGSDAPIAVFGTGSNVAPAVAPIAQRAGLPLVTIYSGSPGVVDAGDQIFRVTAPQATYHQIQSTYFKEQGVKRVAIIYNSDNGTLKNLAESFYPEAAQRDGYEIVSSSGVSVQATDLSAEMTGVLASQPDAVLMLVLSQQNTSVVTQLRRADFPGIIAAQPGIGTQALEALGAEADGVVYPIDFSPATASETGKAFVDAYTARFGDAPDTFAASGYDGASMVIEALNTATSFDRETLHQALLDVSTAGFDGAAGPVRFEERDARVDGVMVRWEGGQETLLTS</sequence>